<accession>A0A9P0JM73</accession>
<dbReference type="InterPro" id="IPR002656">
    <property type="entry name" value="Acyl_transf_3_dom"/>
</dbReference>
<evidence type="ECO:0000313" key="5">
    <source>
        <dbReference type="Proteomes" id="UP001152888"/>
    </source>
</evidence>
<keyword evidence="1" id="KW-0812">Transmembrane</keyword>
<proteinExistence type="predicted"/>
<dbReference type="OrthoDB" id="118951at2759"/>
<comment type="caution">
    <text evidence="4">The sequence shown here is derived from an EMBL/GenBank/DDBJ whole genome shotgun (WGS) entry which is preliminary data.</text>
</comment>
<dbReference type="PANTHER" id="PTHR11161">
    <property type="entry name" value="O-ACYLTRANSFERASE"/>
    <property type="match status" value="1"/>
</dbReference>
<dbReference type="AlphaFoldDB" id="A0A9P0JM73"/>
<reference evidence="4" key="1">
    <citation type="submission" date="2022-03" db="EMBL/GenBank/DDBJ databases">
        <authorList>
            <person name="Sayadi A."/>
        </authorList>
    </citation>
    <scope>NUCLEOTIDE SEQUENCE</scope>
</reference>
<feature type="transmembrane region" description="Helical" evidence="1">
    <location>
        <begin position="679"/>
        <end position="701"/>
    </location>
</feature>
<sequence>MKLKVLQIFILFVLNSPLGHSRDAQNADYIQSKRKNFITDFIRYAKADHANMEMITDFIHDSLDPQALVEIIRGYGKTNNNSLALNIAKFIPKALDLYENLRSPNSTFPKNRCSRAIKIWFERLKVWDEWALSMLDANAKPQTGLLQGNIVEVGNIDECAQIKATVGNETIRGKYCSTVGNTKRIYKLVLPDNMMVKDVDFSYGLCIPDVCNEDEINEIVHYISDSLEIPFYLHFIEDFCFVEQTKPLSTNDMLAIAFFTVTGIIMFLSTVYDIFIFQRRKESGKQFSMLIVFSVYTNMKKITSTKKTENDLTCLNGMRVISMMWIILGHLYGIVLMMPKANFLDFLKVHESIEGAFPMAANLAVDTFFAIGGLLVSYAFLTLEDRKISINFFWFYLHRFIRLTPSLLALIIFSVTLMDRMAYGPFWTLAVYKIKNTCIKNWWSTMLYIQNYVNPTNMCLSHTWYIAVDMQFCIITPPLLIMLRRKPKLTLSFVALMGVLSCTAFFILTWFYDIGPSAVGFTDVVLKYVYVTPHTRASTWMIGFLFGYVLHNFKGKPLKLATFTKTSSWVVIMSVMIGLVLYHKRFLNQGPWPLLETALFNTLTRPLWSIALCGIIFLCVSGHGDVINSFLSKPIFSILIRLNYNVYLTHVIALVYTYGSFKTPYFGETGRVLIDFWSIYALTLVMALIWTLAFESPFIAIERNLRKKNGKSEESVKANNHTPVNNA</sequence>
<evidence type="ECO:0000313" key="4">
    <source>
        <dbReference type="EMBL" id="CAH1957149.1"/>
    </source>
</evidence>
<dbReference type="SMART" id="SM00703">
    <property type="entry name" value="NRF"/>
    <property type="match status" value="1"/>
</dbReference>
<evidence type="ECO:0000259" key="3">
    <source>
        <dbReference type="SMART" id="SM00703"/>
    </source>
</evidence>
<dbReference type="EMBL" id="CAKOFQ010006669">
    <property type="protein sequence ID" value="CAH1957149.1"/>
    <property type="molecule type" value="Genomic_DNA"/>
</dbReference>
<feature type="signal peptide" evidence="2">
    <location>
        <begin position="1"/>
        <end position="21"/>
    </location>
</feature>
<keyword evidence="1" id="KW-1133">Transmembrane helix</keyword>
<feature type="transmembrane region" description="Helical" evidence="1">
    <location>
        <begin position="537"/>
        <end position="554"/>
    </location>
</feature>
<gene>
    <name evidence="4" type="ORF">ACAOBT_LOCUS1915</name>
</gene>
<keyword evidence="5" id="KW-1185">Reference proteome</keyword>
<name>A0A9P0JM73_ACAOB</name>
<feature type="transmembrane region" description="Helical" evidence="1">
    <location>
        <begin position="607"/>
        <end position="626"/>
    </location>
</feature>
<dbReference type="GO" id="GO:0016747">
    <property type="term" value="F:acyltransferase activity, transferring groups other than amino-acyl groups"/>
    <property type="evidence" value="ECO:0007669"/>
    <property type="project" value="InterPro"/>
</dbReference>
<feature type="transmembrane region" description="Helical" evidence="1">
    <location>
        <begin position="393"/>
        <end position="417"/>
    </location>
</feature>
<feature type="transmembrane region" description="Helical" evidence="1">
    <location>
        <begin position="566"/>
        <end position="587"/>
    </location>
</feature>
<keyword evidence="1" id="KW-0472">Membrane</keyword>
<feature type="domain" description="Nose resistant-to-fluoxetine protein N-terminal" evidence="3">
    <location>
        <begin position="110"/>
        <end position="242"/>
    </location>
</feature>
<feature type="transmembrane region" description="Helical" evidence="1">
    <location>
        <begin position="638"/>
        <end position="659"/>
    </location>
</feature>
<keyword evidence="2" id="KW-0732">Signal</keyword>
<feature type="chain" id="PRO_5040220149" description="Nose resistant-to-fluoxetine protein N-terminal domain-containing protein" evidence="2">
    <location>
        <begin position="22"/>
        <end position="727"/>
    </location>
</feature>
<evidence type="ECO:0000256" key="1">
    <source>
        <dbReference type="SAM" id="Phobius"/>
    </source>
</evidence>
<feature type="transmembrane region" description="Helical" evidence="1">
    <location>
        <begin position="359"/>
        <end position="381"/>
    </location>
</feature>
<dbReference type="Pfam" id="PF20146">
    <property type="entry name" value="NRF"/>
    <property type="match status" value="1"/>
</dbReference>
<feature type="transmembrane region" description="Helical" evidence="1">
    <location>
        <begin position="490"/>
        <end position="512"/>
    </location>
</feature>
<feature type="transmembrane region" description="Helical" evidence="1">
    <location>
        <begin position="253"/>
        <end position="275"/>
    </location>
</feature>
<dbReference type="InterPro" id="IPR006621">
    <property type="entry name" value="Nose-resist-to-fluoxetine_N"/>
</dbReference>
<dbReference type="PANTHER" id="PTHR11161:SF0">
    <property type="entry name" value="O-ACYLTRANSFERASE LIKE PROTEIN"/>
    <property type="match status" value="1"/>
</dbReference>
<dbReference type="InterPro" id="IPR052728">
    <property type="entry name" value="O2_lipid_transport_reg"/>
</dbReference>
<feature type="transmembrane region" description="Helical" evidence="1">
    <location>
        <begin position="464"/>
        <end position="483"/>
    </location>
</feature>
<organism evidence="4 5">
    <name type="scientific">Acanthoscelides obtectus</name>
    <name type="common">Bean weevil</name>
    <name type="synonym">Bruchus obtectus</name>
    <dbReference type="NCBI Taxonomy" id="200917"/>
    <lineage>
        <taxon>Eukaryota</taxon>
        <taxon>Metazoa</taxon>
        <taxon>Ecdysozoa</taxon>
        <taxon>Arthropoda</taxon>
        <taxon>Hexapoda</taxon>
        <taxon>Insecta</taxon>
        <taxon>Pterygota</taxon>
        <taxon>Neoptera</taxon>
        <taxon>Endopterygota</taxon>
        <taxon>Coleoptera</taxon>
        <taxon>Polyphaga</taxon>
        <taxon>Cucujiformia</taxon>
        <taxon>Chrysomeloidea</taxon>
        <taxon>Chrysomelidae</taxon>
        <taxon>Bruchinae</taxon>
        <taxon>Bruchini</taxon>
        <taxon>Acanthoscelides</taxon>
    </lineage>
</organism>
<dbReference type="Pfam" id="PF01757">
    <property type="entry name" value="Acyl_transf_3"/>
    <property type="match status" value="1"/>
</dbReference>
<feature type="transmembrane region" description="Helical" evidence="1">
    <location>
        <begin position="320"/>
        <end position="339"/>
    </location>
</feature>
<dbReference type="Proteomes" id="UP001152888">
    <property type="component" value="Unassembled WGS sequence"/>
</dbReference>
<protein>
    <recommendedName>
        <fullName evidence="3">Nose resistant-to-fluoxetine protein N-terminal domain-containing protein</fullName>
    </recommendedName>
</protein>
<evidence type="ECO:0000256" key="2">
    <source>
        <dbReference type="SAM" id="SignalP"/>
    </source>
</evidence>